<dbReference type="InterPro" id="IPR008972">
    <property type="entry name" value="Cupredoxin"/>
</dbReference>
<feature type="domain" description="EfeO-type cupredoxin-like" evidence="6">
    <location>
        <begin position="31"/>
        <end position="128"/>
    </location>
</feature>
<gene>
    <name evidence="7" type="ORF">Bequi_06525</name>
</gene>
<dbReference type="PANTHER" id="PTHR39192">
    <property type="entry name" value="IRON UPTAKE SYSTEM COMPONENT EFEO"/>
    <property type="match status" value="1"/>
</dbReference>
<protein>
    <submittedName>
        <fullName evidence="7">EfeM/EfeO family lipoprotein</fullName>
    </submittedName>
</protein>
<evidence type="ECO:0000313" key="7">
    <source>
        <dbReference type="EMBL" id="MCL6423046.1"/>
    </source>
</evidence>
<dbReference type="Pfam" id="PF09375">
    <property type="entry name" value="Peptidase_M75"/>
    <property type="match status" value="1"/>
</dbReference>
<dbReference type="Gene3D" id="2.60.40.420">
    <property type="entry name" value="Cupredoxins - blue copper proteins"/>
    <property type="match status" value="1"/>
</dbReference>
<comment type="subcellular location">
    <subcellularLocation>
        <location evidence="1">Periplasm</location>
    </subcellularLocation>
</comment>
<dbReference type="InterPro" id="IPR028096">
    <property type="entry name" value="EfeO_Cupredoxin"/>
</dbReference>
<evidence type="ECO:0000256" key="1">
    <source>
        <dbReference type="ARBA" id="ARBA00004418"/>
    </source>
</evidence>
<reference evidence="7" key="1">
    <citation type="submission" date="2022-02" db="EMBL/GenBank/DDBJ databases">
        <authorList>
            <person name="Lee M."/>
            <person name="Kim S.-J."/>
            <person name="Jung M.-Y."/>
        </authorList>
    </citation>
    <scope>NUCLEOTIDE SEQUENCE</scope>
    <source>
        <strain evidence="7">JHP9</strain>
    </source>
</reference>
<keyword evidence="3 4" id="KW-0732">Signal</keyword>
<dbReference type="RefSeq" id="WP_249737142.1">
    <property type="nucleotide sequence ID" value="NZ_JAKNCJ010000002.1"/>
</dbReference>
<dbReference type="InterPro" id="IPR050894">
    <property type="entry name" value="EfeM/EfeO_iron_uptake"/>
</dbReference>
<dbReference type="NCBIfam" id="NF041757">
    <property type="entry name" value="EfeO"/>
    <property type="match status" value="1"/>
</dbReference>
<feature type="signal peptide" evidence="4">
    <location>
        <begin position="1"/>
        <end position="31"/>
    </location>
</feature>
<evidence type="ECO:0000259" key="5">
    <source>
        <dbReference type="Pfam" id="PF09375"/>
    </source>
</evidence>
<evidence type="ECO:0000256" key="2">
    <source>
        <dbReference type="ARBA" id="ARBA00005989"/>
    </source>
</evidence>
<evidence type="ECO:0000256" key="4">
    <source>
        <dbReference type="SAM" id="SignalP"/>
    </source>
</evidence>
<keyword evidence="8" id="KW-1185">Reference proteome</keyword>
<dbReference type="InterPro" id="IPR053377">
    <property type="entry name" value="Iron_uptake_EfeM/EfeO"/>
</dbReference>
<dbReference type="EMBL" id="JAKNCJ010000002">
    <property type="protein sequence ID" value="MCL6423046.1"/>
    <property type="molecule type" value="Genomic_DNA"/>
</dbReference>
<comment type="similarity">
    <text evidence="2">Belongs to the EfeM/EfeO family.</text>
</comment>
<comment type="caution">
    <text evidence="7">The sequence shown here is derived from an EMBL/GenBank/DDBJ whole genome shotgun (WGS) entry which is preliminary data.</text>
</comment>
<feature type="domain" description="Imelysin-like" evidence="5">
    <location>
        <begin position="159"/>
        <end position="410"/>
    </location>
</feature>
<accession>A0ABT0QZI0</accession>
<dbReference type="InterPro" id="IPR038352">
    <property type="entry name" value="Imelysin_sf"/>
</dbReference>
<dbReference type="PANTHER" id="PTHR39192:SF1">
    <property type="entry name" value="IRON UPTAKE SYSTEM COMPONENT EFEO"/>
    <property type="match status" value="1"/>
</dbReference>
<dbReference type="Gene3D" id="1.20.1420.20">
    <property type="entry name" value="M75 peptidase, HXXE motif"/>
    <property type="match status" value="1"/>
</dbReference>
<dbReference type="PROSITE" id="PS51257">
    <property type="entry name" value="PROKAR_LIPOPROTEIN"/>
    <property type="match status" value="1"/>
</dbReference>
<dbReference type="Pfam" id="PF13473">
    <property type="entry name" value="Cupredoxin_1"/>
    <property type="match status" value="1"/>
</dbReference>
<dbReference type="Proteomes" id="UP001203761">
    <property type="component" value="Unassembled WGS sequence"/>
</dbReference>
<dbReference type="CDD" id="cd14656">
    <property type="entry name" value="Imelysin-like_EfeO"/>
    <property type="match status" value="1"/>
</dbReference>
<evidence type="ECO:0000256" key="3">
    <source>
        <dbReference type="ARBA" id="ARBA00022729"/>
    </source>
</evidence>
<feature type="chain" id="PRO_5045720180" evidence="4">
    <location>
        <begin position="32"/>
        <end position="447"/>
    </location>
</feature>
<evidence type="ECO:0000259" key="6">
    <source>
        <dbReference type="Pfam" id="PF13473"/>
    </source>
</evidence>
<dbReference type="InterPro" id="IPR034981">
    <property type="entry name" value="Imelysin-like_EfeO/Algp7"/>
</dbReference>
<proteinExistence type="inferred from homology"/>
<dbReference type="InterPro" id="IPR018976">
    <property type="entry name" value="Imelysin-like"/>
</dbReference>
<name>A0ABT0QZI0_9MICO</name>
<evidence type="ECO:0000313" key="8">
    <source>
        <dbReference type="Proteomes" id="UP001203761"/>
    </source>
</evidence>
<sequence>MTARPSLRSARRLSPVAACAVLALCACTANPGTGAAGGAASDGGAAAAGPIPVSITDTNCEVSAASAPSGVVSFEVTNNGTVPNEFEVLAGDKLRIISEQENIGPGTTVTLTAALPEGEYYTACKPNMVGAFVGDAAFTALPSDAPAVDESTQELEAAAVTNYTAYVRDQVGTLVTETKAFTDAYTSGDLELARALFPQARSYYERIEPTAEAFGIEEAGDLDAALDLRIQDVAADAGSSVTDPAVLETWTGWHRIEADLFSEPGSPFSFPDAASRQAAADRLNADTQTLYDLVYGNVEGASGPFELTLNDVVNGAQGLMDEVANSKIAGEEDTFSHTDLADFQANLDGARVAYGNVQPIVQAKDPQLDAQITERFDAVQAQLDTHVSGTRPDGAPAFVDYSSVAAVQDDAAGTPASSAYTEAQRALSREVNAAAEALSQVAGIVLH</sequence>
<keyword evidence="7" id="KW-0449">Lipoprotein</keyword>
<organism evidence="7 8">
    <name type="scientific">Brachybacterium equifaecis</name>
    <dbReference type="NCBI Taxonomy" id="2910770"/>
    <lineage>
        <taxon>Bacteria</taxon>
        <taxon>Bacillati</taxon>
        <taxon>Actinomycetota</taxon>
        <taxon>Actinomycetes</taxon>
        <taxon>Micrococcales</taxon>
        <taxon>Dermabacteraceae</taxon>
        <taxon>Brachybacterium</taxon>
    </lineage>
</organism>